<dbReference type="SUPFAM" id="SSF52540">
    <property type="entry name" value="P-loop containing nucleoside triphosphate hydrolases"/>
    <property type="match status" value="1"/>
</dbReference>
<dbReference type="InterPro" id="IPR001789">
    <property type="entry name" value="Sig_transdc_resp-reg_receiver"/>
</dbReference>
<dbReference type="SMART" id="SM00448">
    <property type="entry name" value="REC"/>
    <property type="match status" value="1"/>
</dbReference>
<protein>
    <submittedName>
        <fullName evidence="8">Two-component system response regulator AtoC</fullName>
    </submittedName>
</protein>
<evidence type="ECO:0000256" key="1">
    <source>
        <dbReference type="ARBA" id="ARBA00022741"/>
    </source>
</evidence>
<dbReference type="InterPro" id="IPR025944">
    <property type="entry name" value="Sigma_54_int_dom_CS"/>
</dbReference>
<dbReference type="PANTHER" id="PTHR32071">
    <property type="entry name" value="TRANSCRIPTIONAL REGULATORY PROTEIN"/>
    <property type="match status" value="1"/>
</dbReference>
<dbReference type="SUPFAM" id="SSF52172">
    <property type="entry name" value="CheY-like"/>
    <property type="match status" value="1"/>
</dbReference>
<dbReference type="Proteomes" id="UP001235840">
    <property type="component" value="Unassembled WGS sequence"/>
</dbReference>
<accession>A0ABT9VU74</accession>
<dbReference type="InterPro" id="IPR003593">
    <property type="entry name" value="AAA+_ATPase"/>
</dbReference>
<dbReference type="SMART" id="SM00382">
    <property type="entry name" value="AAA"/>
    <property type="match status" value="1"/>
</dbReference>
<dbReference type="InterPro" id="IPR009057">
    <property type="entry name" value="Homeodomain-like_sf"/>
</dbReference>
<sequence>MNQLLIIDDELSICSSLQFAMEDDYHVLTTTDPHQGIQWIKQKTFDVCLLDLKIGSVNGLDVLQELKADQPDLIVIIMTAYGSISSSVDAIKKGAYSYVTKPVNVDEIHTLIKQALHVKKLNSQVEYLSQELEKKYGYQGMIGKSSSMRKIYQLIGKLKDIDTNVCITGESGTGKELVARAIHFSGKRKKEHFEVVNCAAIPEHLLESELFGHEKGAFTGAVTQRMGKFQIANQGSIFLDEIGDMPLTLQSKLLRVIQQREVTPLGSNDAVQLNVRVIAATNRDLKEAVRLGEFREDLYFRLNVIELELPPLRDRKDDLPFLLQHFIQKFNLELGKEIKGFSPEAFEIIMHYDYPGNVRELANIVEAAMVITEGEHIVAEDLAKQIRLKANFSIQKQNIDSSIKSLIGKSLKEIEKEVILQTLELHKGHRKKTADTLGISERGLRDKLKNYKKEEL</sequence>
<dbReference type="InterPro" id="IPR058031">
    <property type="entry name" value="AAA_lid_NorR"/>
</dbReference>
<organism evidence="8 9">
    <name type="scientific">Caldalkalibacillus horti</name>
    <dbReference type="NCBI Taxonomy" id="77523"/>
    <lineage>
        <taxon>Bacteria</taxon>
        <taxon>Bacillati</taxon>
        <taxon>Bacillota</taxon>
        <taxon>Bacilli</taxon>
        <taxon>Bacillales</taxon>
        <taxon>Bacillaceae</taxon>
        <taxon>Caldalkalibacillus</taxon>
    </lineage>
</organism>
<dbReference type="Gene3D" id="1.10.10.60">
    <property type="entry name" value="Homeodomain-like"/>
    <property type="match status" value="1"/>
</dbReference>
<dbReference type="Pfam" id="PF02954">
    <property type="entry name" value="HTH_8"/>
    <property type="match status" value="1"/>
</dbReference>
<dbReference type="Pfam" id="PF00072">
    <property type="entry name" value="Response_reg"/>
    <property type="match status" value="1"/>
</dbReference>
<gene>
    <name evidence="8" type="ORF">J2S11_000334</name>
</gene>
<keyword evidence="1" id="KW-0547">Nucleotide-binding</keyword>
<dbReference type="RefSeq" id="WP_307390016.1">
    <property type="nucleotide sequence ID" value="NZ_BAAADK010000021.1"/>
</dbReference>
<dbReference type="Gene3D" id="3.40.50.2300">
    <property type="match status" value="1"/>
</dbReference>
<proteinExistence type="predicted"/>
<feature type="domain" description="Sigma-54 factor interaction" evidence="6">
    <location>
        <begin position="141"/>
        <end position="370"/>
    </location>
</feature>
<evidence type="ECO:0000259" key="6">
    <source>
        <dbReference type="PROSITE" id="PS50045"/>
    </source>
</evidence>
<keyword evidence="4" id="KW-0804">Transcription</keyword>
<evidence type="ECO:0000313" key="9">
    <source>
        <dbReference type="Proteomes" id="UP001235840"/>
    </source>
</evidence>
<keyword evidence="9" id="KW-1185">Reference proteome</keyword>
<dbReference type="InterPro" id="IPR002197">
    <property type="entry name" value="HTH_Fis"/>
</dbReference>
<feature type="domain" description="Response regulatory" evidence="7">
    <location>
        <begin position="3"/>
        <end position="116"/>
    </location>
</feature>
<dbReference type="Pfam" id="PF00158">
    <property type="entry name" value="Sigma54_activat"/>
    <property type="match status" value="1"/>
</dbReference>
<keyword evidence="3" id="KW-0805">Transcription regulation</keyword>
<evidence type="ECO:0000313" key="8">
    <source>
        <dbReference type="EMBL" id="MDQ0164435.1"/>
    </source>
</evidence>
<dbReference type="Pfam" id="PF25601">
    <property type="entry name" value="AAA_lid_14"/>
    <property type="match status" value="1"/>
</dbReference>
<dbReference type="Gene3D" id="3.40.50.300">
    <property type="entry name" value="P-loop containing nucleotide triphosphate hydrolases"/>
    <property type="match status" value="1"/>
</dbReference>
<reference evidence="8 9" key="1">
    <citation type="submission" date="2023-07" db="EMBL/GenBank/DDBJ databases">
        <title>Genomic Encyclopedia of Type Strains, Phase IV (KMG-IV): sequencing the most valuable type-strain genomes for metagenomic binning, comparative biology and taxonomic classification.</title>
        <authorList>
            <person name="Goeker M."/>
        </authorList>
    </citation>
    <scope>NUCLEOTIDE SEQUENCE [LARGE SCALE GENOMIC DNA]</scope>
    <source>
        <strain evidence="8 9">DSM 12751</strain>
    </source>
</reference>
<keyword evidence="2" id="KW-0067">ATP-binding</keyword>
<evidence type="ECO:0000256" key="3">
    <source>
        <dbReference type="ARBA" id="ARBA00023015"/>
    </source>
</evidence>
<evidence type="ECO:0000259" key="7">
    <source>
        <dbReference type="PROSITE" id="PS50110"/>
    </source>
</evidence>
<dbReference type="SUPFAM" id="SSF46689">
    <property type="entry name" value="Homeodomain-like"/>
    <property type="match status" value="1"/>
</dbReference>
<name>A0ABT9VU74_9BACI</name>
<dbReference type="PROSITE" id="PS00688">
    <property type="entry name" value="SIGMA54_INTERACT_3"/>
    <property type="match status" value="1"/>
</dbReference>
<dbReference type="PRINTS" id="PR01590">
    <property type="entry name" value="HTHFIS"/>
</dbReference>
<evidence type="ECO:0000256" key="2">
    <source>
        <dbReference type="ARBA" id="ARBA00022840"/>
    </source>
</evidence>
<dbReference type="PROSITE" id="PS50045">
    <property type="entry name" value="SIGMA54_INTERACT_4"/>
    <property type="match status" value="1"/>
</dbReference>
<dbReference type="InterPro" id="IPR011006">
    <property type="entry name" value="CheY-like_superfamily"/>
</dbReference>
<feature type="modified residue" description="4-aspartylphosphate" evidence="5">
    <location>
        <position position="51"/>
    </location>
</feature>
<evidence type="ECO:0000256" key="4">
    <source>
        <dbReference type="ARBA" id="ARBA00023163"/>
    </source>
</evidence>
<dbReference type="EMBL" id="JAUSTY010000001">
    <property type="protein sequence ID" value="MDQ0164435.1"/>
    <property type="molecule type" value="Genomic_DNA"/>
</dbReference>
<keyword evidence="5" id="KW-0597">Phosphoprotein</keyword>
<dbReference type="Gene3D" id="1.10.8.60">
    <property type="match status" value="1"/>
</dbReference>
<comment type="caution">
    <text evidence="8">The sequence shown here is derived from an EMBL/GenBank/DDBJ whole genome shotgun (WGS) entry which is preliminary data.</text>
</comment>
<dbReference type="InterPro" id="IPR002078">
    <property type="entry name" value="Sigma_54_int"/>
</dbReference>
<dbReference type="CDD" id="cd00009">
    <property type="entry name" value="AAA"/>
    <property type="match status" value="1"/>
</dbReference>
<dbReference type="PROSITE" id="PS50110">
    <property type="entry name" value="RESPONSE_REGULATORY"/>
    <property type="match status" value="1"/>
</dbReference>
<evidence type="ECO:0000256" key="5">
    <source>
        <dbReference type="PROSITE-ProRule" id="PRU00169"/>
    </source>
</evidence>
<dbReference type="InterPro" id="IPR027417">
    <property type="entry name" value="P-loop_NTPase"/>
</dbReference>